<protein>
    <recommendedName>
        <fullName evidence="2">HAT C-terminal dimerisation domain-containing protein</fullName>
    </recommendedName>
</protein>
<proteinExistence type="predicted"/>
<dbReference type="PANTHER" id="PTHR45913">
    <property type="entry name" value="EPM2A-INTERACTING PROTEIN 1"/>
    <property type="match status" value="1"/>
</dbReference>
<sequence length="370" mass="42552">MLRHLKTKHSSVAAKPADFFRRKERAFQSQKKVMTNQKTISAEAQKASYEVAYLIAQATKNPHTIGEILIKPAAIAMSQIMHGDKQAQELKAVPRSDGTISRRITEMAQDQGQVRWLSRGNVLRRLFELRDEVCLFLLEHGSHLAAHLTDPDWLTRLAYLACIFDKLNGLNTSLQVENANIMSLNDKIDAFKRKLDRWCARVKTGCFDIFPELEEFMEENDLCVNSMHLQTLLDHFIKFFPEETAPEKYDWIRCPFTVTSTHHLSSDIEDALVELSSDRTLKSAFNSKMLAEFWISVEREYPQLVTAIDILTPFGSTYLCEKTFSTLTYIKNKYRSRLNVQDDLRVAISKIKPRMDLLGSKHIAHPSHTF</sequence>
<evidence type="ECO:0008006" key="2">
    <source>
        <dbReference type="Google" id="ProtNLM"/>
    </source>
</evidence>
<gene>
    <name evidence="1" type="primary">KRBA2</name>
</gene>
<dbReference type="SUPFAM" id="SSF53098">
    <property type="entry name" value="Ribonuclease H-like"/>
    <property type="match status" value="1"/>
</dbReference>
<accession>A0A1A8DU23</accession>
<dbReference type="EMBL" id="HAEA01008982">
    <property type="protein sequence ID" value="SBQ37462.1"/>
    <property type="molecule type" value="Transcribed_RNA"/>
</dbReference>
<dbReference type="AlphaFoldDB" id="A0A1A8DU23"/>
<reference evidence="1" key="2">
    <citation type="submission" date="2016-06" db="EMBL/GenBank/DDBJ databases">
        <title>The genome of a short-lived fish provides insights into sex chromosome evolution and the genetic control of aging.</title>
        <authorList>
            <person name="Reichwald K."/>
            <person name="Felder M."/>
            <person name="Petzold A."/>
            <person name="Koch P."/>
            <person name="Groth M."/>
            <person name="Platzer M."/>
        </authorList>
    </citation>
    <scope>NUCLEOTIDE SEQUENCE</scope>
    <source>
        <tissue evidence="1">Brain</tissue>
    </source>
</reference>
<evidence type="ECO:0000313" key="1">
    <source>
        <dbReference type="EMBL" id="SBQ37462.1"/>
    </source>
</evidence>
<dbReference type="PANTHER" id="PTHR45913:SF19">
    <property type="entry name" value="LOW QUALITY PROTEIN: ZINC FINGER BED DOMAIN-CONTAINING PROTEIN 5-LIKE"/>
    <property type="match status" value="1"/>
</dbReference>
<dbReference type="InterPro" id="IPR012337">
    <property type="entry name" value="RNaseH-like_sf"/>
</dbReference>
<organism evidence="1">
    <name type="scientific">Nothobranchius kadleci</name>
    <name type="common">African annual killifish</name>
    <dbReference type="NCBI Taxonomy" id="1051664"/>
    <lineage>
        <taxon>Eukaryota</taxon>
        <taxon>Metazoa</taxon>
        <taxon>Chordata</taxon>
        <taxon>Craniata</taxon>
        <taxon>Vertebrata</taxon>
        <taxon>Euteleostomi</taxon>
        <taxon>Actinopterygii</taxon>
        <taxon>Neopterygii</taxon>
        <taxon>Teleostei</taxon>
        <taxon>Neoteleostei</taxon>
        <taxon>Acanthomorphata</taxon>
        <taxon>Ovalentaria</taxon>
        <taxon>Atherinomorphae</taxon>
        <taxon>Cyprinodontiformes</taxon>
        <taxon>Nothobranchiidae</taxon>
        <taxon>Nothobranchius</taxon>
    </lineage>
</organism>
<reference evidence="1" key="1">
    <citation type="submission" date="2016-05" db="EMBL/GenBank/DDBJ databases">
        <authorList>
            <person name="Lavstsen T."/>
            <person name="Jespersen J.S."/>
        </authorList>
    </citation>
    <scope>NUCLEOTIDE SEQUENCE</scope>
    <source>
        <tissue evidence="1">Brain</tissue>
    </source>
</reference>
<name>A0A1A8DU23_NOTKA</name>